<sequence>MTSMVDSSWPPKSPRDALLSSPSGRRRYEEMQRRRGNMASPLKNSATTPNFRKATQLLTDCMNEGGDNEDEDEDEETLKLKLAAIEARIKLKQLQKNRGKADTPNPDRHDPLFRPASAVSFSPCIQEQPPRNKVSREANIWDQPDDIQVPLSPTRRLAPPLEPTSPGRYRLGIDKGLKGSDVSLRRPPSFKGTGARPTSRLGSRDGPVTQPGNMLSQSFEEGRPKSFSERMAEGRVAEKSRRERDARVERIQANRSSAFQFDKTEMETFKAAAAERRPNSPSKLQTRSGRADSFSRDDILRSVNDLKPSLKRSRTAPGLRNAEGDEPRSFLHRRSQKSESESFSSQPGSSRQNSFTDDASNGAERALEKAPDSSKFEPFSSLHLSNRILPHSFLSRTLEGKKVLRIPDLLRMIKGPPFELPDEIESDFVVFGVVASKSEPKQIKDSKNVSTKETDPFDDGLNNRSQYMVITLTDLKWTIDLFLFDTAFPRYYRLSEGTIIAILNPTILPPPKHKIDTNQFSLSISSSDDKVLEVGSARDIGFCKAVRKDGKSCQSWVDGRKTEFCDFHVDLQVRRAQSGRMGVNNGTGMFGPGGRSGSRTGIYEGGRRVMQQGGKGLLRADGAKYDLQSQSLYYVAPSFKSRGTAAGSYPGQSAASLIDADNDDPFIAAGMVGRGMENKEERFRRRLVEQQREREITQKLTSSRAGGIAADYLRAQNNENIPTTNATRSGAQHRRTNSSDPNIPPSSTNNQPLAMSFKRAEAVRLGPKKRAHDGDRPHGSGVKKTRFITSKGIKEAGRDSLGGNPDVPQAGDFDDDDELEIV</sequence>
<feature type="compositionally biased region" description="Basic and acidic residues" evidence="8">
    <location>
        <begin position="365"/>
        <end position="374"/>
    </location>
</feature>
<evidence type="ECO:0000256" key="7">
    <source>
        <dbReference type="ARBA" id="ARBA00023242"/>
    </source>
</evidence>
<reference evidence="11 12" key="1">
    <citation type="submission" date="2024-07" db="EMBL/GenBank/DDBJ databases">
        <title>Section-level genome sequencing and comparative genomics of Aspergillus sections Usti and Cavernicolus.</title>
        <authorList>
            <consortium name="Lawrence Berkeley National Laboratory"/>
            <person name="Nybo J.L."/>
            <person name="Vesth T.C."/>
            <person name="Theobald S."/>
            <person name="Frisvad J.C."/>
            <person name="Larsen T.O."/>
            <person name="Kjaerboelling I."/>
            <person name="Rothschild-Mancinelli K."/>
            <person name="Lyhne E.K."/>
            <person name="Kogle M.E."/>
            <person name="Barry K."/>
            <person name="Clum A."/>
            <person name="Na H."/>
            <person name="Ledsgaard L."/>
            <person name="Lin J."/>
            <person name="Lipzen A."/>
            <person name="Kuo A."/>
            <person name="Riley R."/>
            <person name="Mondo S."/>
            <person name="LaButti K."/>
            <person name="Haridas S."/>
            <person name="Pangalinan J."/>
            <person name="Salamov A.A."/>
            <person name="Simmons B.A."/>
            <person name="Magnuson J.K."/>
            <person name="Chen J."/>
            <person name="Drula E."/>
            <person name="Henrissat B."/>
            <person name="Wiebenga A."/>
            <person name="Lubbers R.J."/>
            <person name="Gomes A.C."/>
            <person name="Makela M.R."/>
            <person name="Stajich J."/>
            <person name="Grigoriev I.V."/>
            <person name="Mortensen U.H."/>
            <person name="De vries R.P."/>
            <person name="Baker S.E."/>
            <person name="Andersen M.R."/>
        </authorList>
    </citation>
    <scope>NUCLEOTIDE SEQUENCE [LARGE SCALE GENOMIC DNA]</scope>
    <source>
        <strain evidence="11 12">CBS 600.67</strain>
    </source>
</reference>
<evidence type="ECO:0000256" key="5">
    <source>
        <dbReference type="ARBA" id="ARBA00022771"/>
    </source>
</evidence>
<evidence type="ECO:0000313" key="12">
    <source>
        <dbReference type="Proteomes" id="UP001610335"/>
    </source>
</evidence>
<comment type="similarity">
    <text evidence="2">Belongs to the MCM10 family.</text>
</comment>
<evidence type="ECO:0000259" key="10">
    <source>
        <dbReference type="Pfam" id="PF22379"/>
    </source>
</evidence>
<feature type="region of interest" description="Disordered" evidence="8">
    <location>
        <begin position="94"/>
        <end position="374"/>
    </location>
</feature>
<gene>
    <name evidence="11" type="ORF">BDW59DRAFT_144573</name>
</gene>
<name>A0ABR4IH25_9EURO</name>
<evidence type="ECO:0000256" key="8">
    <source>
        <dbReference type="SAM" id="MobiDB-lite"/>
    </source>
</evidence>
<feature type="compositionally biased region" description="Acidic residues" evidence="8">
    <location>
        <begin position="812"/>
        <end position="822"/>
    </location>
</feature>
<keyword evidence="12" id="KW-1185">Reference proteome</keyword>
<feature type="domain" description="MCM10 OB-fold" evidence="10">
    <location>
        <begin position="379"/>
        <end position="527"/>
    </location>
</feature>
<feature type="compositionally biased region" description="Basic and acidic residues" evidence="8">
    <location>
        <begin position="262"/>
        <end position="278"/>
    </location>
</feature>
<feature type="region of interest" description="Disordered" evidence="8">
    <location>
        <begin position="765"/>
        <end position="822"/>
    </location>
</feature>
<evidence type="ECO:0000256" key="4">
    <source>
        <dbReference type="ARBA" id="ARBA00022723"/>
    </source>
</evidence>
<feature type="region of interest" description="Disordered" evidence="8">
    <location>
        <begin position="714"/>
        <end position="752"/>
    </location>
</feature>
<evidence type="ECO:0000256" key="3">
    <source>
        <dbReference type="ARBA" id="ARBA00022705"/>
    </source>
</evidence>
<feature type="region of interest" description="Disordered" evidence="8">
    <location>
        <begin position="1"/>
        <end position="51"/>
    </location>
</feature>
<feature type="compositionally biased region" description="Low complexity" evidence="8">
    <location>
        <begin position="341"/>
        <end position="354"/>
    </location>
</feature>
<dbReference type="PANTHER" id="PTHR13454">
    <property type="entry name" value="PROTEIN MCM10 HOMOLOG"/>
    <property type="match status" value="1"/>
</dbReference>
<protein>
    <recommendedName>
        <fullName evidence="13">Zinc finger Mcm10/DnaG-type domain-containing protein</fullName>
    </recommendedName>
</protein>
<dbReference type="PANTHER" id="PTHR13454:SF11">
    <property type="entry name" value="PROTEIN MCM10 HOMOLOG"/>
    <property type="match status" value="1"/>
</dbReference>
<keyword evidence="7" id="KW-0539">Nucleus</keyword>
<feature type="compositionally biased region" description="Basic and acidic residues" evidence="8">
    <location>
        <begin position="289"/>
        <end position="300"/>
    </location>
</feature>
<feature type="compositionally biased region" description="Polar residues" evidence="8">
    <location>
        <begin position="715"/>
        <end position="730"/>
    </location>
</feature>
<dbReference type="Gene3D" id="2.40.50.140">
    <property type="entry name" value="Nucleic acid-binding proteins"/>
    <property type="match status" value="1"/>
</dbReference>
<dbReference type="EMBL" id="JBFXLS010000027">
    <property type="protein sequence ID" value="KAL2827030.1"/>
    <property type="molecule type" value="Genomic_DNA"/>
</dbReference>
<evidence type="ECO:0000256" key="1">
    <source>
        <dbReference type="ARBA" id="ARBA00004123"/>
    </source>
</evidence>
<keyword evidence="3" id="KW-0235">DNA replication</keyword>
<evidence type="ECO:0000259" key="9">
    <source>
        <dbReference type="Pfam" id="PF09329"/>
    </source>
</evidence>
<comment type="subcellular location">
    <subcellularLocation>
        <location evidence="1">Nucleus</location>
    </subcellularLocation>
</comment>
<feature type="compositionally biased region" description="Basic and acidic residues" evidence="8">
    <location>
        <begin position="99"/>
        <end position="112"/>
    </location>
</feature>
<feature type="domain" description="Zinc finger Mcm10/DnaG-type" evidence="9">
    <location>
        <begin position="535"/>
        <end position="580"/>
    </location>
</feature>
<evidence type="ECO:0000313" key="11">
    <source>
        <dbReference type="EMBL" id="KAL2827030.1"/>
    </source>
</evidence>
<evidence type="ECO:0000256" key="2">
    <source>
        <dbReference type="ARBA" id="ARBA00009679"/>
    </source>
</evidence>
<comment type="caution">
    <text evidence="11">The sequence shown here is derived from an EMBL/GenBank/DDBJ whole genome shotgun (WGS) entry which is preliminary data.</text>
</comment>
<dbReference type="Pfam" id="PF09329">
    <property type="entry name" value="zf-primase"/>
    <property type="match status" value="1"/>
</dbReference>
<feature type="compositionally biased region" description="Polar residues" evidence="8">
    <location>
        <begin position="738"/>
        <end position="752"/>
    </location>
</feature>
<dbReference type="InterPro" id="IPR015408">
    <property type="entry name" value="Znf_Mcm10/DnaG"/>
</dbReference>
<dbReference type="Pfam" id="PF22379">
    <property type="entry name" value="OB_MCM10"/>
    <property type="match status" value="1"/>
</dbReference>
<accession>A0ABR4IH25</accession>
<dbReference type="Proteomes" id="UP001610335">
    <property type="component" value="Unassembled WGS sequence"/>
</dbReference>
<feature type="compositionally biased region" description="Polar residues" evidence="8">
    <location>
        <begin position="279"/>
        <end position="288"/>
    </location>
</feature>
<feature type="compositionally biased region" description="Basic and acidic residues" evidence="8">
    <location>
        <begin position="220"/>
        <end position="252"/>
    </location>
</feature>
<feature type="compositionally biased region" description="Polar residues" evidence="8">
    <location>
        <begin position="210"/>
        <end position="219"/>
    </location>
</feature>
<evidence type="ECO:0000256" key="6">
    <source>
        <dbReference type="ARBA" id="ARBA00022833"/>
    </source>
</evidence>
<dbReference type="InterPro" id="IPR055065">
    <property type="entry name" value="OB_MCM10"/>
</dbReference>
<dbReference type="InterPro" id="IPR012340">
    <property type="entry name" value="NA-bd_OB-fold"/>
</dbReference>
<keyword evidence="6" id="KW-0862">Zinc</keyword>
<dbReference type="InterPro" id="IPR040184">
    <property type="entry name" value="Mcm10"/>
</dbReference>
<keyword evidence="4" id="KW-0479">Metal-binding</keyword>
<proteinExistence type="inferred from homology"/>
<keyword evidence="5" id="KW-0863">Zinc-finger</keyword>
<organism evidence="11 12">
    <name type="scientific">Aspergillus cavernicola</name>
    <dbReference type="NCBI Taxonomy" id="176166"/>
    <lineage>
        <taxon>Eukaryota</taxon>
        <taxon>Fungi</taxon>
        <taxon>Dikarya</taxon>
        <taxon>Ascomycota</taxon>
        <taxon>Pezizomycotina</taxon>
        <taxon>Eurotiomycetes</taxon>
        <taxon>Eurotiomycetidae</taxon>
        <taxon>Eurotiales</taxon>
        <taxon>Aspergillaceae</taxon>
        <taxon>Aspergillus</taxon>
        <taxon>Aspergillus subgen. Nidulantes</taxon>
    </lineage>
</organism>
<evidence type="ECO:0008006" key="13">
    <source>
        <dbReference type="Google" id="ProtNLM"/>
    </source>
</evidence>